<keyword evidence="4" id="KW-0808">Transferase</keyword>
<keyword evidence="5" id="KW-0949">S-adenosyl-L-methionine</keyword>
<feature type="region of interest" description="Disordered" evidence="10">
    <location>
        <begin position="223"/>
        <end position="245"/>
    </location>
</feature>
<comment type="catalytic activity">
    <reaction evidence="7">
        <text>N(6),N(6)-dimethyl-L-lysyl-[protein] + S-adenosyl-L-methionine = N(6),N(6),N(6)-trimethyl-L-lysyl-[protein] + S-adenosyl-L-homocysteine + H(+)</text>
        <dbReference type="Rhea" id="RHEA:54200"/>
        <dbReference type="Rhea" id="RHEA-COMP:13826"/>
        <dbReference type="Rhea" id="RHEA-COMP:13827"/>
        <dbReference type="ChEBI" id="CHEBI:15378"/>
        <dbReference type="ChEBI" id="CHEBI:57856"/>
        <dbReference type="ChEBI" id="CHEBI:59789"/>
        <dbReference type="ChEBI" id="CHEBI:61961"/>
        <dbReference type="ChEBI" id="CHEBI:61976"/>
    </reaction>
</comment>
<dbReference type="PANTHER" id="PTHR12176:SF80">
    <property type="entry name" value="EEF1A LYSINE METHYLTRANSFERASE 4"/>
    <property type="match status" value="1"/>
</dbReference>
<evidence type="ECO:0000259" key="11">
    <source>
        <dbReference type="Pfam" id="PF08241"/>
    </source>
</evidence>
<dbReference type="EMBL" id="GEFM01004528">
    <property type="protein sequence ID" value="JAP71268.1"/>
    <property type="molecule type" value="mRNA"/>
</dbReference>
<sequence>MNGTLEIPKDNSRYSDVAYWDARYRQEATYDWLVPYENYAFLLRKHVRQSDRILMLGCGNSPLSELMFRDGFRNVENIDYSAVVIDNMASHCDHCSQMKWHVMDATQLHFPDSSFDVVIEKATLDAMMVRERDPWNLSEATQLQVDLVLREVSRVLRDGGRFVSITFSQPHFRGPLYAKPDFRWSLETHEFGENFHYFYYLMTKGQTLRPEAVFTYRPPVVRRRSHPSRSSESEGEDFLLKISTS</sequence>
<keyword evidence="2" id="KW-0597">Phosphoprotein</keyword>
<evidence type="ECO:0000256" key="8">
    <source>
        <dbReference type="ARBA" id="ARBA00059299"/>
    </source>
</evidence>
<dbReference type="GO" id="GO:0032259">
    <property type="term" value="P:methylation"/>
    <property type="evidence" value="ECO:0007669"/>
    <property type="project" value="UniProtKB-KW"/>
</dbReference>
<evidence type="ECO:0000256" key="2">
    <source>
        <dbReference type="ARBA" id="ARBA00022553"/>
    </source>
</evidence>
<comment type="function">
    <text evidence="8">Protein-lysine methyltransferase that efficiently catalyzes three successive methylations on 'Lys-36' in eukaryotic translation elongation factor 1 alpha (EEF1A1 or EEF1A2).</text>
</comment>
<feature type="domain" description="Methyltransferase type 11" evidence="11">
    <location>
        <begin position="54"/>
        <end position="163"/>
    </location>
</feature>
<evidence type="ECO:0000313" key="12">
    <source>
        <dbReference type="EMBL" id="JAP71268.1"/>
    </source>
</evidence>
<evidence type="ECO:0000256" key="9">
    <source>
        <dbReference type="ARBA" id="ARBA00067848"/>
    </source>
</evidence>
<evidence type="ECO:0000256" key="4">
    <source>
        <dbReference type="ARBA" id="ARBA00022679"/>
    </source>
</evidence>
<accession>A0A131XYD8</accession>
<keyword evidence="3" id="KW-0489">Methyltransferase</keyword>
<dbReference type="Gene3D" id="3.40.50.150">
    <property type="entry name" value="Vaccinia Virus protein VP39"/>
    <property type="match status" value="1"/>
</dbReference>
<evidence type="ECO:0000256" key="5">
    <source>
        <dbReference type="ARBA" id="ARBA00022691"/>
    </source>
</evidence>
<dbReference type="FunFam" id="3.40.50.150:FF:000111">
    <property type="entry name" value="EEF1A lysine methyltransferase 4"/>
    <property type="match status" value="1"/>
</dbReference>
<dbReference type="GO" id="GO:0008168">
    <property type="term" value="F:methyltransferase activity"/>
    <property type="evidence" value="ECO:0007669"/>
    <property type="project" value="UniProtKB-KW"/>
</dbReference>
<comment type="catalytic activity">
    <reaction evidence="6">
        <text>N(6)-methyl-L-lysyl-[protein] + S-adenosyl-L-methionine = N(6),N(6)-dimethyl-L-lysyl-[protein] + S-adenosyl-L-homocysteine + H(+)</text>
        <dbReference type="Rhea" id="RHEA:54196"/>
        <dbReference type="Rhea" id="RHEA-COMP:13053"/>
        <dbReference type="Rhea" id="RHEA-COMP:13827"/>
        <dbReference type="ChEBI" id="CHEBI:15378"/>
        <dbReference type="ChEBI" id="CHEBI:57856"/>
        <dbReference type="ChEBI" id="CHEBI:59789"/>
        <dbReference type="ChEBI" id="CHEBI:61929"/>
        <dbReference type="ChEBI" id="CHEBI:61976"/>
    </reaction>
</comment>
<dbReference type="CDD" id="cd02440">
    <property type="entry name" value="AdoMet_MTases"/>
    <property type="match status" value="1"/>
</dbReference>
<dbReference type="PANTHER" id="PTHR12176">
    <property type="entry name" value="SAM-DEPENDENT METHYLTRANSFERASE SUPERFAMILY PROTEIN"/>
    <property type="match status" value="1"/>
</dbReference>
<comment type="similarity">
    <text evidence="1">Belongs to the methyltransferase superfamily.</text>
</comment>
<protein>
    <recommendedName>
        <fullName evidence="9">EEF1A lysine methyltransferase 4</fullName>
    </recommendedName>
</protein>
<proteinExistence type="evidence at transcript level"/>
<name>A0A131XYD8_IXORI</name>
<organism evidence="12">
    <name type="scientific">Ixodes ricinus</name>
    <name type="common">Common tick</name>
    <name type="synonym">Acarus ricinus</name>
    <dbReference type="NCBI Taxonomy" id="34613"/>
    <lineage>
        <taxon>Eukaryota</taxon>
        <taxon>Metazoa</taxon>
        <taxon>Ecdysozoa</taxon>
        <taxon>Arthropoda</taxon>
        <taxon>Chelicerata</taxon>
        <taxon>Arachnida</taxon>
        <taxon>Acari</taxon>
        <taxon>Parasitiformes</taxon>
        <taxon>Ixodida</taxon>
        <taxon>Ixodoidea</taxon>
        <taxon>Ixodidae</taxon>
        <taxon>Ixodinae</taxon>
        <taxon>Ixodes</taxon>
    </lineage>
</organism>
<evidence type="ECO:0000256" key="6">
    <source>
        <dbReference type="ARBA" id="ARBA00048653"/>
    </source>
</evidence>
<dbReference type="InterPro" id="IPR013216">
    <property type="entry name" value="Methyltransf_11"/>
</dbReference>
<evidence type="ECO:0000256" key="10">
    <source>
        <dbReference type="SAM" id="MobiDB-lite"/>
    </source>
</evidence>
<dbReference type="InterPro" id="IPR029063">
    <property type="entry name" value="SAM-dependent_MTases_sf"/>
</dbReference>
<dbReference type="InterPro" id="IPR051419">
    <property type="entry name" value="Lys/N-term_MeTrsfase_sf"/>
</dbReference>
<dbReference type="AlphaFoldDB" id="A0A131XYD8"/>
<evidence type="ECO:0000256" key="3">
    <source>
        <dbReference type="ARBA" id="ARBA00022603"/>
    </source>
</evidence>
<dbReference type="Pfam" id="PF08241">
    <property type="entry name" value="Methyltransf_11"/>
    <property type="match status" value="1"/>
</dbReference>
<reference evidence="12" key="1">
    <citation type="submission" date="2016-02" db="EMBL/GenBank/DDBJ databases">
        <title>RNAseq analyses of the midgut from blood- or serum-fed Ixodes ricinus ticks.</title>
        <authorList>
            <person name="Perner J."/>
            <person name="Provaznik J."/>
            <person name="Schrenkova J."/>
            <person name="Urbanova V."/>
            <person name="Ribeiro J.M."/>
            <person name="Kopacek P."/>
        </authorList>
    </citation>
    <scope>NUCLEOTIDE SEQUENCE</scope>
    <source>
        <tissue evidence="12">Gut</tissue>
    </source>
</reference>
<evidence type="ECO:0000256" key="1">
    <source>
        <dbReference type="ARBA" id="ARBA00008361"/>
    </source>
</evidence>
<dbReference type="SUPFAM" id="SSF53335">
    <property type="entry name" value="S-adenosyl-L-methionine-dependent methyltransferases"/>
    <property type="match status" value="1"/>
</dbReference>
<evidence type="ECO:0000256" key="7">
    <source>
        <dbReference type="ARBA" id="ARBA00052410"/>
    </source>
</evidence>